<keyword evidence="1" id="KW-0175">Coiled coil</keyword>
<dbReference type="RefSeq" id="XP_024680013.1">
    <property type="nucleotide sequence ID" value="XM_024829105.1"/>
</dbReference>
<sequence>MERSSGVAQFMYERFVGADLHGYKGMPFSLRRHSQQTLIQVFNLTMEDPSFDALLSWSTGELTEFPDIDFELFDSVFSTQNQGLSAAEVPELLPDYQPAAQDAVETLKGLVNELSSRVTMLEDQLQTESKKRVALEEYIENLQPFLERLSLMVQK</sequence>
<evidence type="ECO:0000256" key="1">
    <source>
        <dbReference type="SAM" id="Coils"/>
    </source>
</evidence>
<dbReference type="OrthoDB" id="4502649at2759"/>
<gene>
    <name evidence="2" type="ORF">P174DRAFT_452740</name>
</gene>
<organism evidence="2 3">
    <name type="scientific">Aspergillus novofumigatus (strain IBT 16806)</name>
    <dbReference type="NCBI Taxonomy" id="1392255"/>
    <lineage>
        <taxon>Eukaryota</taxon>
        <taxon>Fungi</taxon>
        <taxon>Dikarya</taxon>
        <taxon>Ascomycota</taxon>
        <taxon>Pezizomycotina</taxon>
        <taxon>Eurotiomycetes</taxon>
        <taxon>Eurotiomycetidae</taxon>
        <taxon>Eurotiales</taxon>
        <taxon>Aspergillaceae</taxon>
        <taxon>Aspergillus</taxon>
        <taxon>Aspergillus subgen. Fumigati</taxon>
    </lineage>
</organism>
<dbReference type="Proteomes" id="UP000234474">
    <property type="component" value="Unassembled WGS sequence"/>
</dbReference>
<evidence type="ECO:0000313" key="2">
    <source>
        <dbReference type="EMBL" id="PKX91418.1"/>
    </source>
</evidence>
<dbReference type="AlphaFoldDB" id="A0A2I1C1A5"/>
<name>A0A2I1C1A5_ASPN1</name>
<dbReference type="EMBL" id="MSZS01000006">
    <property type="protein sequence ID" value="PKX91418.1"/>
    <property type="molecule type" value="Genomic_DNA"/>
</dbReference>
<protein>
    <submittedName>
        <fullName evidence="2">Uncharacterized protein</fullName>
    </submittedName>
</protein>
<feature type="coiled-coil region" evidence="1">
    <location>
        <begin position="104"/>
        <end position="131"/>
    </location>
</feature>
<dbReference type="VEuPathDB" id="FungiDB:P174DRAFT_452740"/>
<dbReference type="OMA" id="MEDQMME"/>
<evidence type="ECO:0000313" key="3">
    <source>
        <dbReference type="Proteomes" id="UP000234474"/>
    </source>
</evidence>
<reference evidence="3" key="1">
    <citation type="journal article" date="2018" name="Proc. Natl. Acad. Sci. U.S.A.">
        <title>Linking secondary metabolites to gene clusters through genome sequencing of six diverse Aspergillus species.</title>
        <authorList>
            <person name="Kaerboelling I."/>
            <person name="Vesth T.C."/>
            <person name="Frisvad J.C."/>
            <person name="Nybo J.L."/>
            <person name="Theobald S."/>
            <person name="Kuo A."/>
            <person name="Bowyer P."/>
            <person name="Matsuda Y."/>
            <person name="Mondo S."/>
            <person name="Lyhne E.K."/>
            <person name="Kogle M.E."/>
            <person name="Clum A."/>
            <person name="Lipzen A."/>
            <person name="Salamov A."/>
            <person name="Ngan C.Y."/>
            <person name="Daum C."/>
            <person name="Chiniquy J."/>
            <person name="Barry K."/>
            <person name="LaButti K."/>
            <person name="Haridas S."/>
            <person name="Simmons B.A."/>
            <person name="Magnuson J.K."/>
            <person name="Mortensen U.H."/>
            <person name="Larsen T.O."/>
            <person name="Grigoriev I.V."/>
            <person name="Baker S.E."/>
            <person name="Andersen M.R."/>
        </authorList>
    </citation>
    <scope>NUCLEOTIDE SEQUENCE [LARGE SCALE GENOMIC DNA]</scope>
    <source>
        <strain evidence="3">IBT 16806</strain>
    </source>
</reference>
<comment type="caution">
    <text evidence="2">The sequence shown here is derived from an EMBL/GenBank/DDBJ whole genome shotgun (WGS) entry which is preliminary data.</text>
</comment>
<dbReference type="GeneID" id="36536431"/>
<proteinExistence type="predicted"/>
<accession>A0A2I1C1A5</accession>
<keyword evidence="3" id="KW-1185">Reference proteome</keyword>